<dbReference type="RefSeq" id="WP_150042857.1">
    <property type="nucleotide sequence ID" value="NZ_OW485601.1"/>
</dbReference>
<protein>
    <submittedName>
        <fullName evidence="1">Nitronate monooxygenase</fullName>
    </submittedName>
</protein>
<organism evidence="1 2">
    <name type="scientific">Rhodovastum atsumiense</name>
    <dbReference type="NCBI Taxonomy" id="504468"/>
    <lineage>
        <taxon>Bacteria</taxon>
        <taxon>Pseudomonadati</taxon>
        <taxon>Pseudomonadota</taxon>
        <taxon>Alphaproteobacteria</taxon>
        <taxon>Acetobacterales</taxon>
        <taxon>Acetobacteraceae</taxon>
        <taxon>Rhodovastum</taxon>
    </lineage>
</organism>
<reference evidence="1 2" key="1">
    <citation type="submission" date="2019-09" db="EMBL/GenBank/DDBJ databases">
        <title>Genome sequence of Rhodovastum atsumiense, a diverse member of the Acetobacteraceae family of non-sulfur purple photosynthetic bacteria.</title>
        <authorList>
            <person name="Meyer T."/>
            <person name="Kyndt J."/>
        </authorList>
    </citation>
    <scope>NUCLEOTIDE SEQUENCE [LARGE SCALE GENOMIC DNA]</scope>
    <source>
        <strain evidence="1 2">DSM 21279</strain>
    </source>
</reference>
<dbReference type="Proteomes" id="UP000325255">
    <property type="component" value="Unassembled WGS sequence"/>
</dbReference>
<gene>
    <name evidence="1" type="ORF">F1189_21100</name>
</gene>
<dbReference type="Gene3D" id="3.20.20.70">
    <property type="entry name" value="Aldolase class I"/>
    <property type="match status" value="1"/>
</dbReference>
<evidence type="ECO:0000313" key="1">
    <source>
        <dbReference type="EMBL" id="KAA5610115.1"/>
    </source>
</evidence>
<dbReference type="AlphaFoldDB" id="A0A5M6IRK7"/>
<accession>A0A5M6IRK7</accession>
<keyword evidence="2" id="KW-1185">Reference proteome</keyword>
<sequence length="470" mass="51678">MKVINPIRMGGVEVLPIVEGGKGVAISNGVTAGLWAAGGGAGTISAVNADSYDADGNILEQIYRGRTRRERHDELVAYGIAGGIAQAQRAHEIAGGRGRIHANVLWEMGGAERVITGVLEGAKGLINGITCGAGMPYRLAEIAARFNVHYYPIVSSARAFGALWKRAYHKAASLLGGVVYEDPWLAGGHNGLSNSENPEKPEDPFPRVLALRKLMREFGLGDTPIIMAGGVWWLEDWEDWIDNPDLGPIAFQFGTRPLLTQESPIGNAWKQRLLKLKAGDVFLNRFSPTGFYSSALNNSFIQELRERNERQVAYSAEPVGEHVAEYGVGPRKRPTYLTQVDLERVHGWEAEGFTEALRTPDSTLIFVTPEKAREIIEDQVACMGCLSQCRFSNWSQHEPDFSNGKKADPRSFCIQKTLQAVAHDADKEDVVENNLVFSGHNAFRFASDPFYSNGFIPTVRQLVERILTGR</sequence>
<proteinExistence type="predicted"/>
<dbReference type="EMBL" id="VWPK01000038">
    <property type="protein sequence ID" value="KAA5610115.1"/>
    <property type="molecule type" value="Genomic_DNA"/>
</dbReference>
<comment type="caution">
    <text evidence="1">The sequence shown here is derived from an EMBL/GenBank/DDBJ whole genome shotgun (WGS) entry which is preliminary data.</text>
</comment>
<name>A0A5M6IRK7_9PROT</name>
<dbReference type="OrthoDB" id="5288029at2"/>
<keyword evidence="1" id="KW-0503">Monooxygenase</keyword>
<dbReference type="GO" id="GO:0004497">
    <property type="term" value="F:monooxygenase activity"/>
    <property type="evidence" value="ECO:0007669"/>
    <property type="project" value="UniProtKB-KW"/>
</dbReference>
<keyword evidence="1" id="KW-0560">Oxidoreductase</keyword>
<evidence type="ECO:0000313" key="2">
    <source>
        <dbReference type="Proteomes" id="UP000325255"/>
    </source>
</evidence>
<dbReference type="SUPFAM" id="SSF51412">
    <property type="entry name" value="Inosine monophosphate dehydrogenase (IMPDH)"/>
    <property type="match status" value="1"/>
</dbReference>
<dbReference type="Pfam" id="PF03060">
    <property type="entry name" value="NMO"/>
    <property type="match status" value="1"/>
</dbReference>
<dbReference type="InterPro" id="IPR013785">
    <property type="entry name" value="Aldolase_TIM"/>
</dbReference>